<protein>
    <recommendedName>
        <fullName evidence="6">Carboxypeptidase Q</fullName>
    </recommendedName>
    <alternativeName>
        <fullName evidence="21">Plasma glutamate carboxypeptidase</fullName>
    </alternativeName>
</protein>
<evidence type="ECO:0000256" key="4">
    <source>
        <dbReference type="ARBA" id="ARBA00004613"/>
    </source>
</evidence>
<dbReference type="PANTHER" id="PTHR12053">
    <property type="entry name" value="PROTEASE FAMILY M28 PLASMA GLUTAMATE CARBOXYPEPTIDASE-RELATED"/>
    <property type="match status" value="1"/>
</dbReference>
<keyword evidence="8" id="KW-0121">Carboxypeptidase</keyword>
<comment type="subunit">
    <text evidence="20">Homodimer. The monomeric form is inactive while the homodimer is active.</text>
</comment>
<keyword evidence="7" id="KW-0964">Secreted</keyword>
<evidence type="ECO:0000256" key="9">
    <source>
        <dbReference type="ARBA" id="ARBA00022670"/>
    </source>
</evidence>
<dbReference type="GO" id="GO:0046872">
    <property type="term" value="F:metal ion binding"/>
    <property type="evidence" value="ECO:0007669"/>
    <property type="project" value="UniProtKB-KW"/>
</dbReference>
<comment type="caution">
    <text evidence="23">The sequence shown here is derived from an EMBL/GenBank/DDBJ whole genome shotgun (WGS) entry which is preliminary data.</text>
</comment>
<dbReference type="Pfam" id="PF04389">
    <property type="entry name" value="Peptidase_M28"/>
    <property type="match status" value="1"/>
</dbReference>
<evidence type="ECO:0000313" key="23">
    <source>
        <dbReference type="EMBL" id="KAH0554568.1"/>
    </source>
</evidence>
<name>A0AAV7IKG6_COTGL</name>
<dbReference type="Gene3D" id="3.40.630.10">
    <property type="entry name" value="Zn peptidases"/>
    <property type="match status" value="1"/>
</dbReference>
<evidence type="ECO:0000256" key="13">
    <source>
        <dbReference type="ARBA" id="ARBA00022824"/>
    </source>
</evidence>
<evidence type="ECO:0000256" key="2">
    <source>
        <dbReference type="ARBA" id="ARBA00004371"/>
    </source>
</evidence>
<evidence type="ECO:0000256" key="16">
    <source>
        <dbReference type="ARBA" id="ARBA00023049"/>
    </source>
</evidence>
<organism evidence="23 24">
    <name type="scientific">Cotesia glomerata</name>
    <name type="common">Lepidopteran parasitic wasp</name>
    <name type="synonym">Apanteles glomeratus</name>
    <dbReference type="NCBI Taxonomy" id="32391"/>
    <lineage>
        <taxon>Eukaryota</taxon>
        <taxon>Metazoa</taxon>
        <taxon>Ecdysozoa</taxon>
        <taxon>Arthropoda</taxon>
        <taxon>Hexapoda</taxon>
        <taxon>Insecta</taxon>
        <taxon>Pterygota</taxon>
        <taxon>Neoptera</taxon>
        <taxon>Endopterygota</taxon>
        <taxon>Hymenoptera</taxon>
        <taxon>Apocrita</taxon>
        <taxon>Ichneumonoidea</taxon>
        <taxon>Braconidae</taxon>
        <taxon>Microgastrinae</taxon>
        <taxon>Cotesia</taxon>
    </lineage>
</organism>
<evidence type="ECO:0000256" key="15">
    <source>
        <dbReference type="ARBA" id="ARBA00023034"/>
    </source>
</evidence>
<dbReference type="PANTHER" id="PTHR12053:SF3">
    <property type="entry name" value="CARBOXYPEPTIDASE Q"/>
    <property type="match status" value="1"/>
</dbReference>
<dbReference type="Proteomes" id="UP000826195">
    <property type="component" value="Unassembled WGS sequence"/>
</dbReference>
<gene>
    <name evidence="23" type="ORF">KQX54_011398</name>
</gene>
<feature type="domain" description="Peptidase M28" evidence="22">
    <location>
        <begin position="293"/>
        <end position="480"/>
    </location>
</feature>
<keyword evidence="13" id="KW-0256">Endoplasmic reticulum</keyword>
<evidence type="ECO:0000256" key="21">
    <source>
        <dbReference type="ARBA" id="ARBA00033328"/>
    </source>
</evidence>
<evidence type="ECO:0000256" key="17">
    <source>
        <dbReference type="ARBA" id="ARBA00023145"/>
    </source>
</evidence>
<dbReference type="FunFam" id="3.50.30.30:FF:000009">
    <property type="entry name" value="Carboxypeptidase Q"/>
    <property type="match status" value="1"/>
</dbReference>
<keyword evidence="11" id="KW-0732">Signal</keyword>
<dbReference type="GO" id="GO:0004180">
    <property type="term" value="F:carboxypeptidase activity"/>
    <property type="evidence" value="ECO:0007669"/>
    <property type="project" value="UniProtKB-KW"/>
</dbReference>
<dbReference type="GO" id="GO:0005783">
    <property type="term" value="C:endoplasmic reticulum"/>
    <property type="evidence" value="ECO:0007669"/>
    <property type="project" value="UniProtKB-SubCell"/>
</dbReference>
<keyword evidence="16" id="KW-0482">Metalloprotease</keyword>
<evidence type="ECO:0000256" key="5">
    <source>
        <dbReference type="ARBA" id="ARBA00010918"/>
    </source>
</evidence>
<evidence type="ECO:0000313" key="24">
    <source>
        <dbReference type="Proteomes" id="UP000826195"/>
    </source>
</evidence>
<reference evidence="23 24" key="1">
    <citation type="journal article" date="2021" name="J. Hered.">
        <title>A chromosome-level genome assembly of the parasitoid wasp, Cotesia glomerata (Hymenoptera: Braconidae).</title>
        <authorList>
            <person name="Pinto B.J."/>
            <person name="Weis J.J."/>
            <person name="Gamble T."/>
            <person name="Ode P.J."/>
            <person name="Paul R."/>
            <person name="Zaspel J.M."/>
        </authorList>
    </citation>
    <scope>NUCLEOTIDE SEQUENCE [LARGE SCALE GENOMIC DNA]</scope>
    <source>
        <strain evidence="23">CgM1</strain>
    </source>
</reference>
<evidence type="ECO:0000256" key="3">
    <source>
        <dbReference type="ARBA" id="ARBA00004555"/>
    </source>
</evidence>
<keyword evidence="24" id="KW-1185">Reference proteome</keyword>
<accession>A0AAV7IKG6</accession>
<dbReference type="GO" id="GO:0005794">
    <property type="term" value="C:Golgi apparatus"/>
    <property type="evidence" value="ECO:0007669"/>
    <property type="project" value="UniProtKB-SubCell"/>
</dbReference>
<keyword evidence="15" id="KW-0333">Golgi apparatus</keyword>
<evidence type="ECO:0000256" key="12">
    <source>
        <dbReference type="ARBA" id="ARBA00022801"/>
    </source>
</evidence>
<evidence type="ECO:0000256" key="20">
    <source>
        <dbReference type="ARBA" id="ARBA00025833"/>
    </source>
</evidence>
<dbReference type="AlphaFoldDB" id="A0AAV7IKG6"/>
<evidence type="ECO:0000256" key="1">
    <source>
        <dbReference type="ARBA" id="ARBA00004240"/>
    </source>
</evidence>
<evidence type="ECO:0000256" key="6">
    <source>
        <dbReference type="ARBA" id="ARBA00014116"/>
    </source>
</evidence>
<evidence type="ECO:0000256" key="10">
    <source>
        <dbReference type="ARBA" id="ARBA00022723"/>
    </source>
</evidence>
<dbReference type="GO" id="GO:0005764">
    <property type="term" value="C:lysosome"/>
    <property type="evidence" value="ECO:0007669"/>
    <property type="project" value="UniProtKB-SubCell"/>
</dbReference>
<evidence type="ECO:0000256" key="8">
    <source>
        <dbReference type="ARBA" id="ARBA00022645"/>
    </source>
</evidence>
<comment type="subcellular location">
    <subcellularLocation>
        <location evidence="1">Endoplasmic reticulum</location>
    </subcellularLocation>
    <subcellularLocation>
        <location evidence="3">Golgi apparatus</location>
    </subcellularLocation>
    <subcellularLocation>
        <location evidence="2">Lysosome</location>
    </subcellularLocation>
    <subcellularLocation>
        <location evidence="4">Secreted</location>
    </subcellularLocation>
</comment>
<comment type="similarity">
    <text evidence="5">Belongs to the peptidase M28 family.</text>
</comment>
<dbReference type="CDD" id="cd03883">
    <property type="entry name" value="M28_Pgcp_like"/>
    <property type="match status" value="1"/>
</dbReference>
<dbReference type="GO" id="GO:0070573">
    <property type="term" value="F:metallodipeptidase activity"/>
    <property type="evidence" value="ECO:0007669"/>
    <property type="project" value="InterPro"/>
</dbReference>
<keyword evidence="18" id="KW-0325">Glycoprotein</keyword>
<dbReference type="EMBL" id="JAHXZJ010001119">
    <property type="protein sequence ID" value="KAH0554568.1"/>
    <property type="molecule type" value="Genomic_DNA"/>
</dbReference>
<evidence type="ECO:0000256" key="11">
    <source>
        <dbReference type="ARBA" id="ARBA00022729"/>
    </source>
</evidence>
<sequence length="496" mass="54916">MITQRTIQVTREASVLISQLSGVERAIAIIKINNINCYRVVKRLSDSSDSCEGVLSPDLIKEIDGYQPIVDRIVYEATNGSFKGRTWRDLSDFVDDYGSRFTGTQNLEDAIDHVLLRSRELGLENVHGDVVPVPKWIRGNESATMLSPREKNLRMLGLGYSIGTPPEGITAEAIVVESFEELKRRASEIPGKIVVYNQKFISYGKTVEYRSRGAIEAAKVGAVATLIRSITPFSIYSPHTGMMDYSESVKKIPAACITVEDAHLLGRLAKRGKKLRISIKMEAHQLASGRSRNLVSEISGSTQPEKVVVVSGHVDSWDVGQGAMDDGGGAFSSWVSVLLLKGLGLQAKRTIRSIMWTAEEMGIIGANYYINKYRSQEKNLQMVMESDIGTFLPLGWEATGSPEVICILRRITKLLSKMTPLEVKTPHSGPDIENWVNDGVPGASLWNKNERYFWFHHSEGDTMDVETPDNLDMATALFAATSYIIADISLDLPRNT</sequence>
<keyword evidence="10" id="KW-0479">Metal-binding</keyword>
<evidence type="ECO:0000256" key="19">
    <source>
        <dbReference type="ARBA" id="ARBA00023228"/>
    </source>
</evidence>
<dbReference type="InterPro" id="IPR039866">
    <property type="entry name" value="CPQ"/>
</dbReference>
<dbReference type="GO" id="GO:0043171">
    <property type="term" value="P:peptide catabolic process"/>
    <property type="evidence" value="ECO:0007669"/>
    <property type="project" value="TreeGrafter"/>
</dbReference>
<keyword evidence="19" id="KW-0458">Lysosome</keyword>
<evidence type="ECO:0000256" key="18">
    <source>
        <dbReference type="ARBA" id="ARBA00023180"/>
    </source>
</evidence>
<evidence type="ECO:0000256" key="14">
    <source>
        <dbReference type="ARBA" id="ARBA00022833"/>
    </source>
</evidence>
<keyword evidence="12" id="KW-0378">Hydrolase</keyword>
<dbReference type="GO" id="GO:0006508">
    <property type="term" value="P:proteolysis"/>
    <property type="evidence" value="ECO:0007669"/>
    <property type="project" value="UniProtKB-KW"/>
</dbReference>
<dbReference type="SUPFAM" id="SSF53187">
    <property type="entry name" value="Zn-dependent exopeptidases"/>
    <property type="match status" value="1"/>
</dbReference>
<proteinExistence type="inferred from homology"/>
<evidence type="ECO:0000256" key="7">
    <source>
        <dbReference type="ARBA" id="ARBA00022525"/>
    </source>
</evidence>
<dbReference type="InterPro" id="IPR007484">
    <property type="entry name" value="Peptidase_M28"/>
</dbReference>
<dbReference type="Gene3D" id="3.50.30.30">
    <property type="match status" value="1"/>
</dbReference>
<keyword evidence="17" id="KW-0865">Zymogen</keyword>
<keyword evidence="9" id="KW-0645">Protease</keyword>
<dbReference type="GO" id="GO:0005615">
    <property type="term" value="C:extracellular space"/>
    <property type="evidence" value="ECO:0007669"/>
    <property type="project" value="TreeGrafter"/>
</dbReference>
<evidence type="ECO:0000259" key="22">
    <source>
        <dbReference type="Pfam" id="PF04389"/>
    </source>
</evidence>
<keyword evidence="14" id="KW-0862">Zinc</keyword>